<keyword evidence="3" id="KW-1185">Reference proteome</keyword>
<evidence type="ECO:0008006" key="4">
    <source>
        <dbReference type="Google" id="ProtNLM"/>
    </source>
</evidence>
<evidence type="ECO:0000256" key="1">
    <source>
        <dbReference type="SAM" id="MobiDB-lite"/>
    </source>
</evidence>
<feature type="compositionally biased region" description="Basic and acidic residues" evidence="1">
    <location>
        <begin position="14"/>
        <end position="23"/>
    </location>
</feature>
<dbReference type="PANTHER" id="PTHR42085:SF2">
    <property type="entry name" value="F-BOX DOMAIN-CONTAINING PROTEIN"/>
    <property type="match status" value="1"/>
</dbReference>
<sequence length="357" mass="40870">MCNIMADSRPPTPDAKDDGKHSEALSTCQEGSTRAYTSHLCFASLPAELRNDVYAQTLGVDRSLSLTYDVASQQFSSQGQTGIAGRTPLEALVVLSSIDHYTRHEARSFFFARNNFEIKTRQTLEDDPDYVEVYIKFLENIGDIGRGSLSNLRLIVTGDSKRHRPNNAKAIKLFEFLASCTNLKRLDLFLDVDYFYMNQRKGLDSYLTTHGSPISNPWSKLSDSLKLLKNLSNLKLHVVFSSRWRSVDIQVHNTWLSDGASEPHTFHDIRFQVNRPREEAEALTDQVKGSVRAALRPRNIRINVVATETWTKYGPDLILTRRPRENKSSDWRLVAWVKNQNQKRDLMYYENGEMVEF</sequence>
<dbReference type="AlphaFoldDB" id="A0A6A7BMJ9"/>
<dbReference type="EMBL" id="MU006290">
    <property type="protein sequence ID" value="KAF2855745.1"/>
    <property type="molecule type" value="Genomic_DNA"/>
</dbReference>
<proteinExistence type="predicted"/>
<name>A0A6A7BMJ9_9PLEO</name>
<evidence type="ECO:0000313" key="3">
    <source>
        <dbReference type="Proteomes" id="UP000799423"/>
    </source>
</evidence>
<organism evidence="2 3">
    <name type="scientific">Plenodomus tracheiphilus IPT5</name>
    <dbReference type="NCBI Taxonomy" id="1408161"/>
    <lineage>
        <taxon>Eukaryota</taxon>
        <taxon>Fungi</taxon>
        <taxon>Dikarya</taxon>
        <taxon>Ascomycota</taxon>
        <taxon>Pezizomycotina</taxon>
        <taxon>Dothideomycetes</taxon>
        <taxon>Pleosporomycetidae</taxon>
        <taxon>Pleosporales</taxon>
        <taxon>Pleosporineae</taxon>
        <taxon>Leptosphaeriaceae</taxon>
        <taxon>Plenodomus</taxon>
    </lineage>
</organism>
<evidence type="ECO:0000313" key="2">
    <source>
        <dbReference type="EMBL" id="KAF2855745.1"/>
    </source>
</evidence>
<feature type="region of interest" description="Disordered" evidence="1">
    <location>
        <begin position="1"/>
        <end position="26"/>
    </location>
</feature>
<dbReference type="OrthoDB" id="3751656at2759"/>
<reference evidence="2" key="1">
    <citation type="submission" date="2020-01" db="EMBL/GenBank/DDBJ databases">
        <authorList>
            <consortium name="DOE Joint Genome Institute"/>
            <person name="Haridas S."/>
            <person name="Albert R."/>
            <person name="Binder M."/>
            <person name="Bloem J."/>
            <person name="Labutti K."/>
            <person name="Salamov A."/>
            <person name="Andreopoulos B."/>
            <person name="Baker S.E."/>
            <person name="Barry K."/>
            <person name="Bills G."/>
            <person name="Bluhm B.H."/>
            <person name="Cannon C."/>
            <person name="Castanera R."/>
            <person name="Culley D.E."/>
            <person name="Daum C."/>
            <person name="Ezra D."/>
            <person name="Gonzalez J.B."/>
            <person name="Henrissat B."/>
            <person name="Kuo A."/>
            <person name="Liang C."/>
            <person name="Lipzen A."/>
            <person name="Lutzoni F."/>
            <person name="Magnuson J."/>
            <person name="Mondo S."/>
            <person name="Nolan M."/>
            <person name="Ohm R."/>
            <person name="Pangilinan J."/>
            <person name="Park H.-J."/>
            <person name="Ramirez L."/>
            <person name="Alfaro M."/>
            <person name="Sun H."/>
            <person name="Tritt A."/>
            <person name="Yoshinaga Y."/>
            <person name="Zwiers L.-H."/>
            <person name="Turgeon B.G."/>
            <person name="Goodwin S.B."/>
            <person name="Spatafora J.W."/>
            <person name="Crous P.W."/>
            <person name="Grigoriev I.V."/>
        </authorList>
    </citation>
    <scope>NUCLEOTIDE SEQUENCE</scope>
    <source>
        <strain evidence="2">IPT5</strain>
    </source>
</reference>
<protein>
    <recommendedName>
        <fullName evidence="4">F-box domain-containing protein</fullName>
    </recommendedName>
</protein>
<dbReference type="Proteomes" id="UP000799423">
    <property type="component" value="Unassembled WGS sequence"/>
</dbReference>
<gene>
    <name evidence="2" type="ORF">T440DRAFT_485864</name>
</gene>
<dbReference type="InterPro" id="IPR038883">
    <property type="entry name" value="AN11006-like"/>
</dbReference>
<accession>A0A6A7BMJ9</accession>
<dbReference type="PANTHER" id="PTHR42085">
    <property type="entry name" value="F-BOX DOMAIN-CONTAINING PROTEIN"/>
    <property type="match status" value="1"/>
</dbReference>